<evidence type="ECO:0000313" key="2">
    <source>
        <dbReference type="EMBL" id="EJT79310.1"/>
    </source>
</evidence>
<dbReference type="VEuPathDB" id="FungiDB:GGTG_04395"/>
<keyword evidence="4" id="KW-1185">Reference proteome</keyword>
<sequence length="95" mass="10444">MGQGYMALPVWGSEAGGRGVRGSHLHTHTPPGSTPTMGMGKAWIVAWQNDYRRTRAVLHGGRRELRGREKGPDLHFIRRPSLEAEASQTAAPPQF</sequence>
<protein>
    <submittedName>
        <fullName evidence="2 3">Uncharacterized protein</fullName>
    </submittedName>
</protein>
<evidence type="ECO:0000256" key="1">
    <source>
        <dbReference type="SAM" id="MobiDB-lite"/>
    </source>
</evidence>
<dbReference type="GeneID" id="20344853"/>
<reference evidence="2" key="2">
    <citation type="submission" date="2010-07" db="EMBL/GenBank/DDBJ databases">
        <authorList>
            <consortium name="The Broad Institute Genome Sequencing Platform"/>
            <consortium name="Broad Institute Genome Sequencing Center for Infectious Disease"/>
            <person name="Ma L.-J."/>
            <person name="Dead R."/>
            <person name="Young S."/>
            <person name="Zeng Q."/>
            <person name="Koehrsen M."/>
            <person name="Alvarado L."/>
            <person name="Berlin A."/>
            <person name="Chapman S.B."/>
            <person name="Chen Z."/>
            <person name="Freedman E."/>
            <person name="Gellesch M."/>
            <person name="Goldberg J."/>
            <person name="Griggs A."/>
            <person name="Gujja S."/>
            <person name="Heilman E.R."/>
            <person name="Heiman D."/>
            <person name="Hepburn T."/>
            <person name="Howarth C."/>
            <person name="Jen D."/>
            <person name="Larson L."/>
            <person name="Mehta T."/>
            <person name="Neiman D."/>
            <person name="Pearson M."/>
            <person name="Roberts A."/>
            <person name="Saif S."/>
            <person name="Shea T."/>
            <person name="Shenoy N."/>
            <person name="Sisk P."/>
            <person name="Stolte C."/>
            <person name="Sykes S."/>
            <person name="Walk T."/>
            <person name="White J."/>
            <person name="Yandava C."/>
            <person name="Haas B."/>
            <person name="Nusbaum C."/>
            <person name="Birren B."/>
        </authorList>
    </citation>
    <scope>NUCLEOTIDE SEQUENCE</scope>
    <source>
        <strain evidence="2">R3-111a-1</strain>
    </source>
</reference>
<dbReference type="EMBL" id="GL385396">
    <property type="protein sequence ID" value="EJT79310.1"/>
    <property type="molecule type" value="Genomic_DNA"/>
</dbReference>
<dbReference type="RefSeq" id="XP_009220455.1">
    <property type="nucleotide sequence ID" value="XM_009222191.1"/>
</dbReference>
<reference evidence="3" key="4">
    <citation type="journal article" date="2015" name="G3 (Bethesda)">
        <title>Genome sequences of three phytopathogenic species of the Magnaporthaceae family of fungi.</title>
        <authorList>
            <person name="Okagaki L.H."/>
            <person name="Nunes C.C."/>
            <person name="Sailsbery J."/>
            <person name="Clay B."/>
            <person name="Brown D."/>
            <person name="John T."/>
            <person name="Oh Y."/>
            <person name="Young N."/>
            <person name="Fitzgerald M."/>
            <person name="Haas B.J."/>
            <person name="Zeng Q."/>
            <person name="Young S."/>
            <person name="Adiconis X."/>
            <person name="Fan L."/>
            <person name="Levin J.Z."/>
            <person name="Mitchell T.K."/>
            <person name="Okubara P.A."/>
            <person name="Farman M.L."/>
            <person name="Kohn L.M."/>
            <person name="Birren B."/>
            <person name="Ma L.-J."/>
            <person name="Dean R.A."/>
        </authorList>
    </citation>
    <scope>NUCLEOTIDE SEQUENCE</scope>
    <source>
        <strain evidence="3">R3-111a-1</strain>
    </source>
</reference>
<dbReference type="EnsemblFungi" id="EJT79310">
    <property type="protein sequence ID" value="EJT79310"/>
    <property type="gene ID" value="GGTG_04395"/>
</dbReference>
<proteinExistence type="predicted"/>
<evidence type="ECO:0000313" key="3">
    <source>
        <dbReference type="EnsemblFungi" id="EJT79310"/>
    </source>
</evidence>
<feature type="compositionally biased region" description="Polar residues" evidence="1">
    <location>
        <begin position="86"/>
        <end position="95"/>
    </location>
</feature>
<feature type="compositionally biased region" description="Basic and acidic residues" evidence="1">
    <location>
        <begin position="62"/>
        <end position="82"/>
    </location>
</feature>
<dbReference type="HOGENOM" id="CLU_2372923_0_0_1"/>
<reference evidence="4" key="1">
    <citation type="submission" date="2010-07" db="EMBL/GenBank/DDBJ databases">
        <title>The genome sequence of Gaeumannomyces graminis var. tritici strain R3-111a-1.</title>
        <authorList>
            <consortium name="The Broad Institute Genome Sequencing Platform"/>
            <person name="Ma L.-J."/>
            <person name="Dead R."/>
            <person name="Young S."/>
            <person name="Zeng Q."/>
            <person name="Koehrsen M."/>
            <person name="Alvarado L."/>
            <person name="Berlin A."/>
            <person name="Chapman S.B."/>
            <person name="Chen Z."/>
            <person name="Freedman E."/>
            <person name="Gellesch M."/>
            <person name="Goldberg J."/>
            <person name="Griggs A."/>
            <person name="Gujja S."/>
            <person name="Heilman E.R."/>
            <person name="Heiman D."/>
            <person name="Hepburn T."/>
            <person name="Howarth C."/>
            <person name="Jen D."/>
            <person name="Larson L."/>
            <person name="Mehta T."/>
            <person name="Neiman D."/>
            <person name="Pearson M."/>
            <person name="Roberts A."/>
            <person name="Saif S."/>
            <person name="Shea T."/>
            <person name="Shenoy N."/>
            <person name="Sisk P."/>
            <person name="Stolte C."/>
            <person name="Sykes S."/>
            <person name="Walk T."/>
            <person name="White J."/>
            <person name="Yandava C."/>
            <person name="Haas B."/>
            <person name="Nusbaum C."/>
            <person name="Birren B."/>
        </authorList>
    </citation>
    <scope>NUCLEOTIDE SEQUENCE [LARGE SCALE GENOMIC DNA]</scope>
    <source>
        <strain evidence="4">R3-111a-1</strain>
    </source>
</reference>
<feature type="region of interest" description="Disordered" evidence="1">
    <location>
        <begin position="62"/>
        <end position="95"/>
    </location>
</feature>
<dbReference type="AlphaFoldDB" id="J3NSZ7"/>
<evidence type="ECO:0000313" key="4">
    <source>
        <dbReference type="Proteomes" id="UP000006039"/>
    </source>
</evidence>
<organism evidence="2">
    <name type="scientific">Gaeumannomyces tritici (strain R3-111a-1)</name>
    <name type="common">Wheat and barley take-all root rot fungus</name>
    <name type="synonym">Gaeumannomyces graminis var. tritici</name>
    <dbReference type="NCBI Taxonomy" id="644352"/>
    <lineage>
        <taxon>Eukaryota</taxon>
        <taxon>Fungi</taxon>
        <taxon>Dikarya</taxon>
        <taxon>Ascomycota</taxon>
        <taxon>Pezizomycotina</taxon>
        <taxon>Sordariomycetes</taxon>
        <taxon>Sordariomycetidae</taxon>
        <taxon>Magnaporthales</taxon>
        <taxon>Magnaporthaceae</taxon>
        <taxon>Gaeumannomyces</taxon>
    </lineage>
</organism>
<name>J3NSZ7_GAET3</name>
<reference evidence="3" key="5">
    <citation type="submission" date="2018-04" db="UniProtKB">
        <authorList>
            <consortium name="EnsemblFungi"/>
        </authorList>
    </citation>
    <scope>IDENTIFICATION</scope>
    <source>
        <strain evidence="3">R3-111a-1</strain>
    </source>
</reference>
<reference evidence="2" key="3">
    <citation type="submission" date="2010-09" db="EMBL/GenBank/DDBJ databases">
        <title>Annotation of Gaeumannomyces graminis var. tritici R3-111a-1.</title>
        <authorList>
            <consortium name="The Broad Institute Genome Sequencing Platform"/>
            <person name="Ma L.-J."/>
            <person name="Dead R."/>
            <person name="Young S.K."/>
            <person name="Zeng Q."/>
            <person name="Gargeya S."/>
            <person name="Fitzgerald M."/>
            <person name="Haas B."/>
            <person name="Abouelleil A."/>
            <person name="Alvarado L."/>
            <person name="Arachchi H.M."/>
            <person name="Berlin A."/>
            <person name="Brown A."/>
            <person name="Chapman S.B."/>
            <person name="Chen Z."/>
            <person name="Dunbar C."/>
            <person name="Freedman E."/>
            <person name="Gearin G."/>
            <person name="Gellesch M."/>
            <person name="Goldberg J."/>
            <person name="Griggs A."/>
            <person name="Gujja S."/>
            <person name="Heiman D."/>
            <person name="Howarth C."/>
            <person name="Larson L."/>
            <person name="Lui A."/>
            <person name="MacDonald P.J.P."/>
            <person name="Mehta T."/>
            <person name="Montmayeur A."/>
            <person name="Murphy C."/>
            <person name="Neiman D."/>
            <person name="Pearson M."/>
            <person name="Priest M."/>
            <person name="Roberts A."/>
            <person name="Saif S."/>
            <person name="Shea T."/>
            <person name="Shenoy N."/>
            <person name="Sisk P."/>
            <person name="Stolte C."/>
            <person name="Sykes S."/>
            <person name="Yandava C."/>
            <person name="Wortman J."/>
            <person name="Nusbaum C."/>
            <person name="Birren B."/>
        </authorList>
    </citation>
    <scope>NUCLEOTIDE SEQUENCE</scope>
    <source>
        <strain evidence="2">R3-111a-1</strain>
    </source>
</reference>
<feature type="region of interest" description="Disordered" evidence="1">
    <location>
        <begin position="19"/>
        <end position="38"/>
    </location>
</feature>
<gene>
    <name evidence="3" type="primary">20344853</name>
    <name evidence="2" type="ORF">GGTG_04395</name>
</gene>
<dbReference type="Proteomes" id="UP000006039">
    <property type="component" value="Unassembled WGS sequence"/>
</dbReference>
<accession>J3NSZ7</accession>